<comment type="caution">
    <text evidence="1">The sequence shown here is derived from an EMBL/GenBank/DDBJ whole genome shotgun (WGS) entry which is preliminary data.</text>
</comment>
<name>A0A9P4PNJ9_9PLEO</name>
<evidence type="ECO:0000313" key="2">
    <source>
        <dbReference type="Proteomes" id="UP000799764"/>
    </source>
</evidence>
<reference evidence="1" key="1">
    <citation type="journal article" date="2020" name="Stud. Mycol.">
        <title>101 Dothideomycetes genomes: a test case for predicting lifestyles and emergence of pathogens.</title>
        <authorList>
            <person name="Haridas S."/>
            <person name="Albert R."/>
            <person name="Binder M."/>
            <person name="Bloem J."/>
            <person name="Labutti K."/>
            <person name="Salamov A."/>
            <person name="Andreopoulos B."/>
            <person name="Baker S."/>
            <person name="Barry K."/>
            <person name="Bills G."/>
            <person name="Bluhm B."/>
            <person name="Cannon C."/>
            <person name="Castanera R."/>
            <person name="Culley D."/>
            <person name="Daum C."/>
            <person name="Ezra D."/>
            <person name="Gonzalez J."/>
            <person name="Henrissat B."/>
            <person name="Kuo A."/>
            <person name="Liang C."/>
            <person name="Lipzen A."/>
            <person name="Lutzoni F."/>
            <person name="Magnuson J."/>
            <person name="Mondo S."/>
            <person name="Nolan M."/>
            <person name="Ohm R."/>
            <person name="Pangilinan J."/>
            <person name="Park H.-J."/>
            <person name="Ramirez L."/>
            <person name="Alfaro M."/>
            <person name="Sun H."/>
            <person name="Tritt A."/>
            <person name="Yoshinaga Y."/>
            <person name="Zwiers L.-H."/>
            <person name="Turgeon B."/>
            <person name="Goodwin S."/>
            <person name="Spatafora J."/>
            <person name="Crous P."/>
            <person name="Grigoriev I."/>
        </authorList>
    </citation>
    <scope>NUCLEOTIDE SEQUENCE</scope>
    <source>
        <strain evidence="1">CBS 690.94</strain>
    </source>
</reference>
<dbReference type="EMBL" id="MU001497">
    <property type="protein sequence ID" value="KAF2447345.1"/>
    <property type="molecule type" value="Genomic_DNA"/>
</dbReference>
<evidence type="ECO:0000313" key="1">
    <source>
        <dbReference type="EMBL" id="KAF2447345.1"/>
    </source>
</evidence>
<dbReference type="PANTHER" id="PTHR37538">
    <property type="entry name" value="BTB DOMAIN-CONTAINING PROTEIN"/>
    <property type="match status" value="1"/>
</dbReference>
<dbReference type="PANTHER" id="PTHR37538:SF1">
    <property type="entry name" value="BTB DOMAIN-CONTAINING PROTEIN"/>
    <property type="match status" value="1"/>
</dbReference>
<organism evidence="1 2">
    <name type="scientific">Karstenula rhodostoma CBS 690.94</name>
    <dbReference type="NCBI Taxonomy" id="1392251"/>
    <lineage>
        <taxon>Eukaryota</taxon>
        <taxon>Fungi</taxon>
        <taxon>Dikarya</taxon>
        <taxon>Ascomycota</taxon>
        <taxon>Pezizomycotina</taxon>
        <taxon>Dothideomycetes</taxon>
        <taxon>Pleosporomycetidae</taxon>
        <taxon>Pleosporales</taxon>
        <taxon>Massarineae</taxon>
        <taxon>Didymosphaeriaceae</taxon>
        <taxon>Karstenula</taxon>
    </lineage>
</organism>
<proteinExistence type="predicted"/>
<gene>
    <name evidence="1" type="ORF">P171DRAFT_442471</name>
</gene>
<keyword evidence="2" id="KW-1185">Reference proteome</keyword>
<dbReference type="AlphaFoldDB" id="A0A9P4PNJ9"/>
<accession>A0A9P4PNJ9</accession>
<sequence>MAAVTYSLLGLEQLVKQKIQEHGACLEMVVIFKTINEGFSKFGCYGWFREYLEDRTSKEFERDHTLFANDIFSDSLGKGSLNSFIMRYVAKLFSAKLTQTSQEKKELFELVEENGGATCTEQDYSGGDNPQLYEDAPSDHVSLDFLAIDCLAEELVDKELVYEECLRDVISIGDSIINKQVQASVLDLNIDF</sequence>
<protein>
    <submittedName>
        <fullName evidence="1">Uncharacterized protein</fullName>
    </submittedName>
</protein>
<dbReference type="Proteomes" id="UP000799764">
    <property type="component" value="Unassembled WGS sequence"/>
</dbReference>